<dbReference type="EMBL" id="CP094970">
    <property type="protein sequence ID" value="UYM06466.1"/>
    <property type="molecule type" value="Genomic_DNA"/>
</dbReference>
<dbReference type="SUPFAM" id="SSF52266">
    <property type="entry name" value="SGNH hydrolase"/>
    <property type="match status" value="1"/>
</dbReference>
<reference evidence="3" key="1">
    <citation type="submission" date="2022-01" db="EMBL/GenBank/DDBJ databases">
        <title>Nocardioidaceae gen. sp. A5X3R13.</title>
        <authorList>
            <person name="Lopez Marin M.A."/>
            <person name="Uhlik O."/>
        </authorList>
    </citation>
    <scope>NUCLEOTIDE SEQUENCE</scope>
    <source>
        <strain evidence="3">A5X3R13</strain>
    </source>
</reference>
<dbReference type="InterPro" id="IPR036514">
    <property type="entry name" value="SGNH_hydro_sf"/>
</dbReference>
<evidence type="ECO:0000259" key="2">
    <source>
        <dbReference type="Pfam" id="PF13472"/>
    </source>
</evidence>
<dbReference type="Pfam" id="PF13472">
    <property type="entry name" value="Lipase_GDSL_2"/>
    <property type="match status" value="1"/>
</dbReference>
<dbReference type="Gene3D" id="3.40.50.1110">
    <property type="entry name" value="SGNH hydrolase"/>
    <property type="match status" value="1"/>
</dbReference>
<protein>
    <submittedName>
        <fullName evidence="3">SGNH/GDSL hydrolase family protein</fullName>
    </submittedName>
</protein>
<keyword evidence="1" id="KW-0472">Membrane</keyword>
<dbReference type="GO" id="GO:0004622">
    <property type="term" value="F:phosphatidylcholine lysophospholipase activity"/>
    <property type="evidence" value="ECO:0007669"/>
    <property type="project" value="TreeGrafter"/>
</dbReference>
<evidence type="ECO:0000313" key="3">
    <source>
        <dbReference type="EMBL" id="UYM06466.1"/>
    </source>
</evidence>
<keyword evidence="3" id="KW-0378">Hydrolase</keyword>
<dbReference type="PANTHER" id="PTHR30383">
    <property type="entry name" value="THIOESTERASE 1/PROTEASE 1/LYSOPHOSPHOLIPASE L1"/>
    <property type="match status" value="1"/>
</dbReference>
<accession>A0AA46TJI2</accession>
<feature type="domain" description="SGNH hydrolase-type esterase" evidence="2">
    <location>
        <begin position="72"/>
        <end position="246"/>
    </location>
</feature>
<evidence type="ECO:0000313" key="4">
    <source>
        <dbReference type="Proteomes" id="UP001164390"/>
    </source>
</evidence>
<feature type="transmembrane region" description="Helical" evidence="1">
    <location>
        <begin position="12"/>
        <end position="33"/>
    </location>
</feature>
<name>A0AA46TJI2_9ACTN</name>
<dbReference type="AlphaFoldDB" id="A0AA46TJI2"/>
<gene>
    <name evidence="3" type="ORF">L0C25_05165</name>
</gene>
<dbReference type="PANTHER" id="PTHR30383:SF5">
    <property type="entry name" value="SGNH HYDROLASE-TYPE ESTERASE DOMAIN-CONTAINING PROTEIN"/>
    <property type="match status" value="1"/>
</dbReference>
<keyword evidence="1" id="KW-1133">Transmembrane helix</keyword>
<dbReference type="KEGG" id="sgrg:L0C25_05165"/>
<dbReference type="InterPro" id="IPR013830">
    <property type="entry name" value="SGNH_hydro"/>
</dbReference>
<proteinExistence type="predicted"/>
<sequence>MGTSRAAARRLATAAAYGGGSVGLLGGALWGVMKTEASLARKTIGDATGKPPSGDGVYGRELMGDVIDFAMLGDSAGAGYGVASGLDTPAALIGEALSNITGHPVRAACHAFVGAQTSDLDGQIDRALAYEPKVAAIVVGTNDVTHAVPPAESVRRLGAAVRRLRDAGCEVVVGTCPDLGTIEPLRQPLRSFARAWSRHLAARQTVAVVEAGGSSVSLGSLLGHDFAIAPDEFFSDDRFHPSETGYVSMVTAMLPAIARAGGVDDEDDEALAYTPGTVLPVSFAAKRAAHQSGTEVSGAMVGGRSRGPRGRWAAIRRLRG</sequence>
<evidence type="ECO:0000256" key="1">
    <source>
        <dbReference type="SAM" id="Phobius"/>
    </source>
</evidence>
<keyword evidence="4" id="KW-1185">Reference proteome</keyword>
<dbReference type="RefSeq" id="WP_271635371.1">
    <property type="nucleotide sequence ID" value="NZ_CP094970.1"/>
</dbReference>
<dbReference type="InterPro" id="IPR051532">
    <property type="entry name" value="Ester_Hydrolysis_Enzymes"/>
</dbReference>
<dbReference type="Proteomes" id="UP001164390">
    <property type="component" value="Chromosome"/>
</dbReference>
<keyword evidence="1" id="KW-0812">Transmembrane</keyword>
<organism evidence="3 4">
    <name type="scientific">Solicola gregarius</name>
    <dbReference type="NCBI Taxonomy" id="2908642"/>
    <lineage>
        <taxon>Bacteria</taxon>
        <taxon>Bacillati</taxon>
        <taxon>Actinomycetota</taxon>
        <taxon>Actinomycetes</taxon>
        <taxon>Propionibacteriales</taxon>
        <taxon>Nocardioidaceae</taxon>
        <taxon>Solicola</taxon>
    </lineage>
</organism>
<dbReference type="CDD" id="cd01836">
    <property type="entry name" value="FeeA_FeeB_like"/>
    <property type="match status" value="1"/>
</dbReference>